<feature type="compositionally biased region" description="Low complexity" evidence="1">
    <location>
        <begin position="92"/>
        <end position="110"/>
    </location>
</feature>
<feature type="compositionally biased region" description="Polar residues" evidence="1">
    <location>
        <begin position="1"/>
        <end position="15"/>
    </location>
</feature>
<feature type="region of interest" description="Disordered" evidence="1">
    <location>
        <begin position="1"/>
        <end position="27"/>
    </location>
</feature>
<organism evidence="2">
    <name type="scientific">Pelagomonas calceolata</name>
    <dbReference type="NCBI Taxonomy" id="35677"/>
    <lineage>
        <taxon>Eukaryota</taxon>
        <taxon>Sar</taxon>
        <taxon>Stramenopiles</taxon>
        <taxon>Ochrophyta</taxon>
        <taxon>Pelagophyceae</taxon>
        <taxon>Pelagomonadales</taxon>
        <taxon>Pelagomonadaceae</taxon>
        <taxon>Pelagomonas</taxon>
    </lineage>
</organism>
<proteinExistence type="predicted"/>
<feature type="region of interest" description="Disordered" evidence="1">
    <location>
        <begin position="35"/>
        <end position="54"/>
    </location>
</feature>
<gene>
    <name evidence="2" type="ORF">PCAL00307_LOCUS7030</name>
</gene>
<feature type="region of interest" description="Disordered" evidence="1">
    <location>
        <begin position="72"/>
        <end position="127"/>
    </location>
</feature>
<reference evidence="2" key="1">
    <citation type="submission" date="2021-01" db="EMBL/GenBank/DDBJ databases">
        <authorList>
            <person name="Corre E."/>
            <person name="Pelletier E."/>
            <person name="Niang G."/>
            <person name="Scheremetjew M."/>
            <person name="Finn R."/>
            <person name="Kale V."/>
            <person name="Holt S."/>
            <person name="Cochrane G."/>
            <person name="Meng A."/>
            <person name="Brown T."/>
            <person name="Cohen L."/>
        </authorList>
    </citation>
    <scope>NUCLEOTIDE SEQUENCE</scope>
    <source>
        <strain evidence="2">CCMP1756</strain>
    </source>
</reference>
<feature type="compositionally biased region" description="Low complexity" evidence="1">
    <location>
        <begin position="37"/>
        <end position="46"/>
    </location>
</feature>
<evidence type="ECO:0000313" key="2">
    <source>
        <dbReference type="EMBL" id="CAE0691594.1"/>
    </source>
</evidence>
<evidence type="ECO:0000256" key="1">
    <source>
        <dbReference type="SAM" id="MobiDB-lite"/>
    </source>
</evidence>
<dbReference type="EMBL" id="HBIW01008304">
    <property type="protein sequence ID" value="CAE0691594.1"/>
    <property type="molecule type" value="Transcribed_RNA"/>
</dbReference>
<accession>A0A7S4E5J3</accession>
<protein>
    <submittedName>
        <fullName evidence="2">Uncharacterized protein</fullName>
    </submittedName>
</protein>
<name>A0A7S4E5J3_9STRA</name>
<dbReference type="AlphaFoldDB" id="A0A7S4E5J3"/>
<feature type="compositionally biased region" description="Basic residues" evidence="1">
    <location>
        <begin position="82"/>
        <end position="91"/>
    </location>
</feature>
<sequence>MQRPQLSRQHISSPLTVVDSDDEEGPVVEGWSIFENSTDSSSSETTLGLDAPQSPVWEDRLESFLRRRRAFSVDHEAAATPTKKRTKRAPARRTCAPGPPAAAAKAAPKQEAPPPPRLARAQSWTGE</sequence>